<name>A0A9P6JW20_9AGAR</name>
<dbReference type="EMBL" id="MU157825">
    <property type="protein sequence ID" value="KAF9535096.1"/>
    <property type="molecule type" value="Genomic_DNA"/>
</dbReference>
<dbReference type="PANTHER" id="PTHR38116">
    <property type="entry name" value="CHROMOSOME 7, WHOLE GENOME SHOTGUN SEQUENCE"/>
    <property type="match status" value="1"/>
</dbReference>
<feature type="compositionally biased region" description="Polar residues" evidence="1">
    <location>
        <begin position="218"/>
        <end position="240"/>
    </location>
</feature>
<feature type="compositionally biased region" description="Low complexity" evidence="1">
    <location>
        <begin position="194"/>
        <end position="203"/>
    </location>
</feature>
<dbReference type="Pfam" id="PF11905">
    <property type="entry name" value="DUF3425"/>
    <property type="match status" value="1"/>
</dbReference>
<protein>
    <recommendedName>
        <fullName evidence="2">BZIP domain-containing protein</fullName>
    </recommendedName>
</protein>
<dbReference type="InterPro" id="IPR021833">
    <property type="entry name" value="DUF3425"/>
</dbReference>
<feature type="domain" description="BZIP" evidence="2">
    <location>
        <begin position="43"/>
        <end position="57"/>
    </location>
</feature>
<dbReference type="OrthoDB" id="2245989at2759"/>
<feature type="region of interest" description="Disordered" evidence="1">
    <location>
        <begin position="1"/>
        <end position="48"/>
    </location>
</feature>
<dbReference type="Proteomes" id="UP000807306">
    <property type="component" value="Unassembled WGS sequence"/>
</dbReference>
<feature type="region of interest" description="Disordered" evidence="1">
    <location>
        <begin position="141"/>
        <end position="302"/>
    </location>
</feature>
<evidence type="ECO:0000259" key="2">
    <source>
        <dbReference type="PROSITE" id="PS00036"/>
    </source>
</evidence>
<sequence length="434" mass="49074">MSERRRERSMTGDGDDSDFDSHAGDDHPGKPGRKKNPNSQAARRDQNRIAQREFRLRKQQRIRDLEARVELLSGTTDEAVGELRNILRDLMEENQTLRGLIRSLSSFIGEGAGGLLPKMGWNLQDFNEYVNKGETDTAWESYQRRRKTSTLNGDSEASSFAKTTGQKRSADQSEPPSSKRPRNGDKDVDSRSSYTMMPPMNTNLPPPQGPPLYPLGNRQNGMYNNNASPIFASPNTSYPSGPSGIDGYSRQYLPPVNIGMDQSPPMYNSPTSAPPSGSGHQRAVSNGGDESRDDEDDEDPKKSEAYKLINYHLENYKRNSQYCLPSSLRPTIVQRTIPHESVIDRVLFPELRDRMILLRQRYELVDCLMDMRGSVTIHGDDVLAHANWELGEEFVQKYSVLIDPPLLKIVNKWRRERGDPELHLPENSPSDDQL</sequence>
<accession>A0A9P6JW20</accession>
<evidence type="ECO:0000313" key="4">
    <source>
        <dbReference type="Proteomes" id="UP000807306"/>
    </source>
</evidence>
<reference evidence="3" key="1">
    <citation type="submission" date="2020-11" db="EMBL/GenBank/DDBJ databases">
        <authorList>
            <consortium name="DOE Joint Genome Institute"/>
            <person name="Ahrendt S."/>
            <person name="Riley R."/>
            <person name="Andreopoulos W."/>
            <person name="Labutti K."/>
            <person name="Pangilinan J."/>
            <person name="Ruiz-Duenas F.J."/>
            <person name="Barrasa J.M."/>
            <person name="Sanchez-Garcia M."/>
            <person name="Camarero S."/>
            <person name="Miyauchi S."/>
            <person name="Serrano A."/>
            <person name="Linde D."/>
            <person name="Babiker R."/>
            <person name="Drula E."/>
            <person name="Ayuso-Fernandez I."/>
            <person name="Pacheco R."/>
            <person name="Padilla G."/>
            <person name="Ferreira P."/>
            <person name="Barriuso J."/>
            <person name="Kellner H."/>
            <person name="Castanera R."/>
            <person name="Alfaro M."/>
            <person name="Ramirez L."/>
            <person name="Pisabarro A.G."/>
            <person name="Kuo A."/>
            <person name="Tritt A."/>
            <person name="Lipzen A."/>
            <person name="He G."/>
            <person name="Yan M."/>
            <person name="Ng V."/>
            <person name="Cullen D."/>
            <person name="Martin F."/>
            <person name="Rosso M.-N."/>
            <person name="Henrissat B."/>
            <person name="Hibbett D."/>
            <person name="Martinez A.T."/>
            <person name="Grigoriev I.V."/>
        </authorList>
    </citation>
    <scope>NUCLEOTIDE SEQUENCE</scope>
    <source>
        <strain evidence="3">CBS 506.95</strain>
    </source>
</reference>
<feature type="compositionally biased region" description="Basic and acidic residues" evidence="1">
    <location>
        <begin position="1"/>
        <end position="10"/>
    </location>
</feature>
<dbReference type="PROSITE" id="PS00036">
    <property type="entry name" value="BZIP_BASIC"/>
    <property type="match status" value="1"/>
</dbReference>
<dbReference type="InterPro" id="IPR046347">
    <property type="entry name" value="bZIP_sf"/>
</dbReference>
<feature type="compositionally biased region" description="Pro residues" evidence="1">
    <location>
        <begin position="204"/>
        <end position="213"/>
    </location>
</feature>
<organism evidence="3 4">
    <name type="scientific">Crepidotus variabilis</name>
    <dbReference type="NCBI Taxonomy" id="179855"/>
    <lineage>
        <taxon>Eukaryota</taxon>
        <taxon>Fungi</taxon>
        <taxon>Dikarya</taxon>
        <taxon>Basidiomycota</taxon>
        <taxon>Agaricomycotina</taxon>
        <taxon>Agaricomycetes</taxon>
        <taxon>Agaricomycetidae</taxon>
        <taxon>Agaricales</taxon>
        <taxon>Agaricineae</taxon>
        <taxon>Crepidotaceae</taxon>
        <taxon>Crepidotus</taxon>
    </lineage>
</organism>
<feature type="compositionally biased region" description="Polar residues" evidence="1">
    <location>
        <begin position="149"/>
        <end position="176"/>
    </location>
</feature>
<dbReference type="AlphaFoldDB" id="A0A9P6JW20"/>
<feature type="compositionally biased region" description="Polar residues" evidence="1">
    <location>
        <begin position="265"/>
        <end position="279"/>
    </location>
</feature>
<dbReference type="PANTHER" id="PTHR38116:SF9">
    <property type="entry name" value="BZIP DOMAIN-CONTAINING PROTEIN"/>
    <property type="match status" value="1"/>
</dbReference>
<dbReference type="SMART" id="SM00338">
    <property type="entry name" value="BRLZ"/>
    <property type="match status" value="1"/>
</dbReference>
<dbReference type="Gene3D" id="1.20.5.170">
    <property type="match status" value="1"/>
</dbReference>
<dbReference type="SUPFAM" id="SSF57959">
    <property type="entry name" value="Leucine zipper domain"/>
    <property type="match status" value="1"/>
</dbReference>
<feature type="compositionally biased region" description="Basic and acidic residues" evidence="1">
    <location>
        <begin position="19"/>
        <end position="29"/>
    </location>
</feature>
<keyword evidence="4" id="KW-1185">Reference proteome</keyword>
<evidence type="ECO:0000313" key="3">
    <source>
        <dbReference type="EMBL" id="KAF9535096.1"/>
    </source>
</evidence>
<proteinExistence type="predicted"/>
<evidence type="ECO:0000256" key="1">
    <source>
        <dbReference type="SAM" id="MobiDB-lite"/>
    </source>
</evidence>
<dbReference type="InterPro" id="IPR004827">
    <property type="entry name" value="bZIP"/>
</dbReference>
<dbReference type="CDD" id="cd14688">
    <property type="entry name" value="bZIP_YAP"/>
    <property type="match status" value="1"/>
</dbReference>
<dbReference type="GO" id="GO:0003700">
    <property type="term" value="F:DNA-binding transcription factor activity"/>
    <property type="evidence" value="ECO:0007669"/>
    <property type="project" value="InterPro"/>
</dbReference>
<dbReference type="Pfam" id="PF00170">
    <property type="entry name" value="bZIP_1"/>
    <property type="match status" value="1"/>
</dbReference>
<comment type="caution">
    <text evidence="3">The sequence shown here is derived from an EMBL/GenBank/DDBJ whole genome shotgun (WGS) entry which is preliminary data.</text>
</comment>
<gene>
    <name evidence="3" type="ORF">CPB83DRAFT_843463</name>
</gene>